<evidence type="ECO:0000256" key="11">
    <source>
        <dbReference type="SAM" id="MobiDB-lite"/>
    </source>
</evidence>
<evidence type="ECO:0000313" key="13">
    <source>
        <dbReference type="EMBL" id="RDX55223.1"/>
    </source>
</evidence>
<dbReference type="OrthoDB" id="10250725at2759"/>
<feature type="binding site" evidence="9">
    <location>
        <position position="37"/>
    </location>
    <ligand>
        <name>ATP</name>
        <dbReference type="ChEBI" id="CHEBI:30616"/>
    </ligand>
</feature>
<evidence type="ECO:0000256" key="10">
    <source>
        <dbReference type="SAM" id="Coils"/>
    </source>
</evidence>
<dbReference type="EC" id="2.7.11.1" evidence="1"/>
<dbReference type="AlphaFoldDB" id="A0A371DRP0"/>
<dbReference type="SMART" id="SM00220">
    <property type="entry name" value="S_TKc"/>
    <property type="match status" value="1"/>
</dbReference>
<evidence type="ECO:0000256" key="8">
    <source>
        <dbReference type="ARBA" id="ARBA00048679"/>
    </source>
</evidence>
<dbReference type="InterPro" id="IPR051131">
    <property type="entry name" value="NEK_Ser/Thr_kinase_NIMA"/>
</dbReference>
<dbReference type="Gene3D" id="1.10.510.10">
    <property type="entry name" value="Transferase(Phosphotransferase) domain 1"/>
    <property type="match status" value="1"/>
</dbReference>
<evidence type="ECO:0000259" key="12">
    <source>
        <dbReference type="PROSITE" id="PS50011"/>
    </source>
</evidence>
<feature type="compositionally biased region" description="Basic and acidic residues" evidence="11">
    <location>
        <begin position="587"/>
        <end position="604"/>
    </location>
</feature>
<feature type="compositionally biased region" description="Low complexity" evidence="11">
    <location>
        <begin position="672"/>
        <end position="689"/>
    </location>
</feature>
<evidence type="ECO:0000256" key="7">
    <source>
        <dbReference type="ARBA" id="ARBA00047899"/>
    </source>
</evidence>
<dbReference type="Gene3D" id="3.30.200.20">
    <property type="entry name" value="Phosphorylase Kinase, domain 1"/>
    <property type="match status" value="2"/>
</dbReference>
<feature type="coiled-coil region" evidence="10">
    <location>
        <begin position="421"/>
        <end position="458"/>
    </location>
</feature>
<dbReference type="Proteomes" id="UP000256964">
    <property type="component" value="Unassembled WGS sequence"/>
</dbReference>
<keyword evidence="5" id="KW-0418">Kinase</keyword>
<dbReference type="EMBL" id="KZ857383">
    <property type="protein sequence ID" value="RDX55223.1"/>
    <property type="molecule type" value="Genomic_DNA"/>
</dbReference>
<dbReference type="PANTHER" id="PTHR44899">
    <property type="entry name" value="CAMK FAMILY PROTEIN KINASE"/>
    <property type="match status" value="1"/>
</dbReference>
<feature type="domain" description="Protein kinase" evidence="12">
    <location>
        <begin position="8"/>
        <end position="288"/>
    </location>
</feature>
<proteinExistence type="predicted"/>
<dbReference type="PROSITE" id="PS00107">
    <property type="entry name" value="PROTEIN_KINASE_ATP"/>
    <property type="match status" value="1"/>
</dbReference>
<accession>A0A371DRP0</accession>
<feature type="compositionally biased region" description="Acidic residues" evidence="11">
    <location>
        <begin position="567"/>
        <end position="586"/>
    </location>
</feature>
<comment type="catalytic activity">
    <reaction evidence="8">
        <text>L-seryl-[protein] + ATP = O-phospho-L-seryl-[protein] + ADP + H(+)</text>
        <dbReference type="Rhea" id="RHEA:17989"/>
        <dbReference type="Rhea" id="RHEA-COMP:9863"/>
        <dbReference type="Rhea" id="RHEA-COMP:11604"/>
        <dbReference type="ChEBI" id="CHEBI:15378"/>
        <dbReference type="ChEBI" id="CHEBI:29999"/>
        <dbReference type="ChEBI" id="CHEBI:30616"/>
        <dbReference type="ChEBI" id="CHEBI:83421"/>
        <dbReference type="ChEBI" id="CHEBI:456216"/>
        <dbReference type="EC" id="2.7.11.1"/>
    </reaction>
</comment>
<evidence type="ECO:0000256" key="9">
    <source>
        <dbReference type="PROSITE-ProRule" id="PRU10141"/>
    </source>
</evidence>
<keyword evidence="3" id="KW-0808">Transferase</keyword>
<sequence length="800" mass="88142">MASPLDLYDPLDIIGNGSFGIIRKVRRKADGVFFARKELNFERMTERDRKQIVAEVNILKDLHHEHIVRYHDRHVDRDAGILYILMEYCGGGDLSSVIKQALRHNRLIPEDTIWNYFMQILLALTYCHHPNGGHGRTSSVGTGDGDGKEKRPQILHRDLKPDNVFLDASNNVKLGDFGLSKALAQASFANTYVGTPYYMSPELMQEKAYDSKSDIWSLGCLIYELCALKPPFHEAKTHAELSILIRNGRIPPLPKGYSPALTTVIKSMLNLNPAMRPSATQLLQHEKIDLALKVFETQKMLTTVKAHKTTLLSKERDLVARETALSEREAKMTLLVTQKDEELTSLRGLIAEAQSTVQQHVREAIARRDEELRAMVVKKEAEVALRMARREEEIMEAVRRREEDVSRMWAEWERQTREAMARAVDERMEWVQQQANELEQERERLATVKCELEAKMKALEAPAGERRLRSKNPLEEVKNIMAPLSRLADSPEPIKAPRAPAQLPVFQTPLPAKSVNLLDELEAPSAMKGVILTTTGEPVATPTPAELAKLFVDTPKVGLNFAKIFDFDGEDESGDSDGELSEDGYETDTRPRVSVRREKDRQSPDGDTTPTQAKPNSRRTSSEKAPAVRPTRLRRPSIRASSTSTSYRSAALATENAAASSSGSARTKITRAASTSAVPSTSGVSSASASITIAALAQAPQPQYDLNDVENLPSPFLKKVEDRASSTAKPVSAKVPRKSGSSLRAMAAVNAAKANARPSSSATTSGSASSNGMSAAVRSSIAKAQKANEEARKALAARAS</sequence>
<dbReference type="PROSITE" id="PS00108">
    <property type="entry name" value="PROTEIN_KINASE_ST"/>
    <property type="match status" value="1"/>
</dbReference>
<comment type="catalytic activity">
    <reaction evidence="7">
        <text>L-threonyl-[protein] + ATP = O-phospho-L-threonyl-[protein] + ADP + H(+)</text>
        <dbReference type="Rhea" id="RHEA:46608"/>
        <dbReference type="Rhea" id="RHEA-COMP:11060"/>
        <dbReference type="Rhea" id="RHEA-COMP:11605"/>
        <dbReference type="ChEBI" id="CHEBI:15378"/>
        <dbReference type="ChEBI" id="CHEBI:30013"/>
        <dbReference type="ChEBI" id="CHEBI:30616"/>
        <dbReference type="ChEBI" id="CHEBI:61977"/>
        <dbReference type="ChEBI" id="CHEBI:456216"/>
        <dbReference type="EC" id="2.7.11.1"/>
    </reaction>
</comment>
<evidence type="ECO:0000256" key="6">
    <source>
        <dbReference type="ARBA" id="ARBA00022840"/>
    </source>
</evidence>
<evidence type="ECO:0000313" key="14">
    <source>
        <dbReference type="Proteomes" id="UP000256964"/>
    </source>
</evidence>
<gene>
    <name evidence="13" type="ORF">OH76DRAFT_1397611</name>
</gene>
<keyword evidence="2" id="KW-0723">Serine/threonine-protein kinase</keyword>
<keyword evidence="6 9" id="KW-0067">ATP-binding</keyword>
<dbReference type="InterPro" id="IPR017441">
    <property type="entry name" value="Protein_kinase_ATP_BS"/>
</dbReference>
<feature type="compositionally biased region" description="Low complexity" evidence="11">
    <location>
        <begin position="745"/>
        <end position="776"/>
    </location>
</feature>
<keyword evidence="10" id="KW-0175">Coiled coil</keyword>
<dbReference type="GO" id="GO:0005524">
    <property type="term" value="F:ATP binding"/>
    <property type="evidence" value="ECO:0007669"/>
    <property type="project" value="UniProtKB-UniRule"/>
</dbReference>
<feature type="region of interest" description="Disordered" evidence="11">
    <location>
        <begin position="721"/>
        <end position="800"/>
    </location>
</feature>
<dbReference type="SUPFAM" id="SSF56112">
    <property type="entry name" value="Protein kinase-like (PK-like)"/>
    <property type="match status" value="1"/>
</dbReference>
<feature type="compositionally biased region" description="Low complexity" evidence="11">
    <location>
        <begin position="638"/>
        <end position="662"/>
    </location>
</feature>
<dbReference type="InterPro" id="IPR000719">
    <property type="entry name" value="Prot_kinase_dom"/>
</dbReference>
<feature type="region of interest" description="Disordered" evidence="11">
    <location>
        <begin position="567"/>
        <end position="689"/>
    </location>
</feature>
<dbReference type="InterPro" id="IPR011009">
    <property type="entry name" value="Kinase-like_dom_sf"/>
</dbReference>
<evidence type="ECO:0000256" key="4">
    <source>
        <dbReference type="ARBA" id="ARBA00022741"/>
    </source>
</evidence>
<keyword evidence="14" id="KW-1185">Reference proteome</keyword>
<dbReference type="InterPro" id="IPR008271">
    <property type="entry name" value="Ser/Thr_kinase_AS"/>
</dbReference>
<dbReference type="Pfam" id="PF00069">
    <property type="entry name" value="Pkinase"/>
    <property type="match status" value="1"/>
</dbReference>
<evidence type="ECO:0000256" key="1">
    <source>
        <dbReference type="ARBA" id="ARBA00012513"/>
    </source>
</evidence>
<feature type="compositionally biased region" description="Polar residues" evidence="11">
    <location>
        <begin position="605"/>
        <end position="619"/>
    </location>
</feature>
<dbReference type="GO" id="GO:0004674">
    <property type="term" value="F:protein serine/threonine kinase activity"/>
    <property type="evidence" value="ECO:0007669"/>
    <property type="project" value="UniProtKB-KW"/>
</dbReference>
<organism evidence="13 14">
    <name type="scientific">Lentinus brumalis</name>
    <dbReference type="NCBI Taxonomy" id="2498619"/>
    <lineage>
        <taxon>Eukaryota</taxon>
        <taxon>Fungi</taxon>
        <taxon>Dikarya</taxon>
        <taxon>Basidiomycota</taxon>
        <taxon>Agaricomycotina</taxon>
        <taxon>Agaricomycetes</taxon>
        <taxon>Polyporales</taxon>
        <taxon>Polyporaceae</taxon>
        <taxon>Lentinus</taxon>
    </lineage>
</organism>
<dbReference type="PROSITE" id="PS50011">
    <property type="entry name" value="PROTEIN_KINASE_DOM"/>
    <property type="match status" value="1"/>
</dbReference>
<evidence type="ECO:0000256" key="3">
    <source>
        <dbReference type="ARBA" id="ARBA00022679"/>
    </source>
</evidence>
<protein>
    <recommendedName>
        <fullName evidence="1">non-specific serine/threonine protein kinase</fullName>
        <ecNumber evidence="1">2.7.11.1</ecNumber>
    </recommendedName>
</protein>
<dbReference type="STRING" id="139420.A0A371DRP0"/>
<dbReference type="CDD" id="cd08217">
    <property type="entry name" value="STKc_Nek2"/>
    <property type="match status" value="1"/>
</dbReference>
<evidence type="ECO:0000256" key="2">
    <source>
        <dbReference type="ARBA" id="ARBA00022527"/>
    </source>
</evidence>
<name>A0A371DRP0_9APHY</name>
<reference evidence="13 14" key="1">
    <citation type="journal article" date="2018" name="Biotechnol. Biofuels">
        <title>Integrative visual omics of the white-rot fungus Polyporus brumalis exposes the biotechnological potential of its oxidative enzymes for delignifying raw plant biomass.</title>
        <authorList>
            <person name="Miyauchi S."/>
            <person name="Rancon A."/>
            <person name="Drula E."/>
            <person name="Hage H."/>
            <person name="Chaduli D."/>
            <person name="Favel A."/>
            <person name="Grisel S."/>
            <person name="Henrissat B."/>
            <person name="Herpoel-Gimbert I."/>
            <person name="Ruiz-Duenas F.J."/>
            <person name="Chevret D."/>
            <person name="Hainaut M."/>
            <person name="Lin J."/>
            <person name="Wang M."/>
            <person name="Pangilinan J."/>
            <person name="Lipzen A."/>
            <person name="Lesage-Meessen L."/>
            <person name="Navarro D."/>
            <person name="Riley R."/>
            <person name="Grigoriev I.V."/>
            <person name="Zhou S."/>
            <person name="Raouche S."/>
            <person name="Rosso M.N."/>
        </authorList>
    </citation>
    <scope>NUCLEOTIDE SEQUENCE [LARGE SCALE GENOMIC DNA]</scope>
    <source>
        <strain evidence="13 14">BRFM 1820</strain>
    </source>
</reference>
<dbReference type="PANTHER" id="PTHR44899:SF3">
    <property type="entry name" value="SERINE_THREONINE-PROTEIN KINASE NEK1"/>
    <property type="match status" value="1"/>
</dbReference>
<evidence type="ECO:0000256" key="5">
    <source>
        <dbReference type="ARBA" id="ARBA00022777"/>
    </source>
</evidence>
<keyword evidence="4 9" id="KW-0547">Nucleotide-binding</keyword>